<comment type="caution">
    <text evidence="3">The sequence shown here is derived from an EMBL/GenBank/DDBJ whole genome shotgun (WGS) entry which is preliminary data.</text>
</comment>
<organism evidence="3 4">
    <name type="scientific">Apolygus lucorum</name>
    <name type="common">Small green plant bug</name>
    <name type="synonym">Lygocoris lucorum</name>
    <dbReference type="NCBI Taxonomy" id="248454"/>
    <lineage>
        <taxon>Eukaryota</taxon>
        <taxon>Metazoa</taxon>
        <taxon>Ecdysozoa</taxon>
        <taxon>Arthropoda</taxon>
        <taxon>Hexapoda</taxon>
        <taxon>Insecta</taxon>
        <taxon>Pterygota</taxon>
        <taxon>Neoptera</taxon>
        <taxon>Paraneoptera</taxon>
        <taxon>Hemiptera</taxon>
        <taxon>Heteroptera</taxon>
        <taxon>Panheteroptera</taxon>
        <taxon>Cimicomorpha</taxon>
        <taxon>Miridae</taxon>
        <taxon>Mirini</taxon>
        <taxon>Apolygus</taxon>
    </lineage>
</organism>
<feature type="region of interest" description="Disordered" evidence="1">
    <location>
        <begin position="369"/>
        <end position="426"/>
    </location>
</feature>
<evidence type="ECO:0000256" key="2">
    <source>
        <dbReference type="SAM" id="Phobius"/>
    </source>
</evidence>
<accession>A0A8S9XDE6</accession>
<evidence type="ECO:0000313" key="4">
    <source>
        <dbReference type="Proteomes" id="UP000466442"/>
    </source>
</evidence>
<keyword evidence="4" id="KW-1185">Reference proteome</keyword>
<dbReference type="Proteomes" id="UP000466442">
    <property type="component" value="Unassembled WGS sequence"/>
</dbReference>
<dbReference type="AlphaFoldDB" id="A0A8S9XDE6"/>
<protein>
    <submittedName>
        <fullName evidence="3">Uncharacterized protein</fullName>
    </submittedName>
</protein>
<evidence type="ECO:0000313" key="3">
    <source>
        <dbReference type="EMBL" id="KAF6206554.1"/>
    </source>
</evidence>
<keyword evidence="2" id="KW-0472">Membrane</keyword>
<gene>
    <name evidence="3" type="ORF">GE061_017788</name>
</gene>
<proteinExistence type="predicted"/>
<feature type="transmembrane region" description="Helical" evidence="2">
    <location>
        <begin position="72"/>
        <end position="90"/>
    </location>
</feature>
<sequence>MVIWSYRCIAYKRSASLIKVAALITFVHLTEATGVFIAQHRFEKRRKGVESAHTEQIKVSSLDMVASVSKKIVMYAGLLLVCCLGIVAAGDEPLIPSQFHTHHQWNHGPSTTVCIQVRGPHGPELCGPVVPPPDSKDQPEMMAGSRSSDSLSTGIIQADQIRSAQGGDWISQQPNPSMPLRSAVLQGFIGNGPVYQMEPGRAMEHLPPLVRVNSFAQQPPVASMRAPEQPLNQPPCMEQGVRFAGPPPQVMMAPPEMPPAHFLNSPPQMRTFPFAPFGFEQPPAPQPQFQMKPALPARSSNAQLMPAVRSADCLDNMQQSAAAMRSGSSSFDSTVQQQDVKQLAKQCAEQEKEIQEKKEVIIQLEQQLEKLKKSAREASSTTIEEKTITTKSSQGQTMDKETKKTDKEFENSSRQSSDTSAGKKRK</sequence>
<dbReference type="EMBL" id="WIXP02000008">
    <property type="protein sequence ID" value="KAF6206554.1"/>
    <property type="molecule type" value="Genomic_DNA"/>
</dbReference>
<keyword evidence="2" id="KW-0812">Transmembrane</keyword>
<feature type="compositionally biased region" description="Basic and acidic residues" evidence="1">
    <location>
        <begin position="398"/>
        <end position="411"/>
    </location>
</feature>
<feature type="region of interest" description="Disordered" evidence="1">
    <location>
        <begin position="132"/>
        <end position="151"/>
    </location>
</feature>
<keyword evidence="2" id="KW-1133">Transmembrane helix</keyword>
<name>A0A8S9XDE6_APOLU</name>
<reference evidence="3" key="1">
    <citation type="journal article" date="2021" name="Mol. Ecol. Resour.">
        <title>Apolygus lucorum genome provides insights into omnivorousness and mesophyll feeding.</title>
        <authorList>
            <person name="Liu Y."/>
            <person name="Liu H."/>
            <person name="Wang H."/>
            <person name="Huang T."/>
            <person name="Liu B."/>
            <person name="Yang B."/>
            <person name="Yin L."/>
            <person name="Li B."/>
            <person name="Zhang Y."/>
            <person name="Zhang S."/>
            <person name="Jiang F."/>
            <person name="Zhang X."/>
            <person name="Ren Y."/>
            <person name="Wang B."/>
            <person name="Wang S."/>
            <person name="Lu Y."/>
            <person name="Wu K."/>
            <person name="Fan W."/>
            <person name="Wang G."/>
        </authorList>
    </citation>
    <scope>NUCLEOTIDE SEQUENCE</scope>
    <source>
        <strain evidence="3">12Hb</strain>
    </source>
</reference>
<feature type="transmembrane region" description="Helical" evidence="2">
    <location>
        <begin position="20"/>
        <end position="38"/>
    </location>
</feature>
<evidence type="ECO:0000256" key="1">
    <source>
        <dbReference type="SAM" id="MobiDB-lite"/>
    </source>
</evidence>